<feature type="domain" description="DUF7918" evidence="1">
    <location>
        <begin position="9"/>
        <end position="153"/>
    </location>
</feature>
<dbReference type="InterPro" id="IPR057678">
    <property type="entry name" value="DUF7918"/>
</dbReference>
<evidence type="ECO:0000313" key="3">
    <source>
        <dbReference type="Proteomes" id="UP001274830"/>
    </source>
</evidence>
<gene>
    <name evidence="2" type="ORF">LTR78_006320</name>
</gene>
<organism evidence="2 3">
    <name type="scientific">Recurvomyces mirabilis</name>
    <dbReference type="NCBI Taxonomy" id="574656"/>
    <lineage>
        <taxon>Eukaryota</taxon>
        <taxon>Fungi</taxon>
        <taxon>Dikarya</taxon>
        <taxon>Ascomycota</taxon>
        <taxon>Pezizomycotina</taxon>
        <taxon>Dothideomycetes</taxon>
        <taxon>Dothideomycetidae</taxon>
        <taxon>Mycosphaerellales</taxon>
        <taxon>Teratosphaeriaceae</taxon>
        <taxon>Recurvomyces</taxon>
    </lineage>
</organism>
<dbReference type="PANTHER" id="PTHR36223:SF1">
    <property type="entry name" value="TRANSCRIPTION ELONGATION FACTOR EAF N-TERMINAL DOMAIN-CONTAINING PROTEIN"/>
    <property type="match status" value="1"/>
</dbReference>
<sequence length="337" mass="38388">MAIHPDYPGLEVTVDVGYSPLLEYRDGETEDIGAECTNYVEAVSGAEYGFALRIDPSIFPHANRHLLVKFFADGRWIKTKDFTSEMIKERPALKRSIYHGKYERRPRGAVTRPLLFSDLQMTEDDATDKWGNLKELGTIRAECYTARYKFRPEDYGNPGIRSHNIPSDRSVRRQGSKLPQYVVDDVGNRPYSTIEGGKIPEKCLKGQAVSHQTTYGRGIPQPPPLPFTHRLIPNGMPFAHFVFRYRSHAALRSLLVLPRSPSPPPPEDPVMEDWDVKEVLPFEMHRAVNPLKGERKRDLVAVEADDDGSEASEELNWEDYQRKRARLIGEAEVVQLD</sequence>
<proteinExistence type="predicted"/>
<protein>
    <recommendedName>
        <fullName evidence="1">DUF7918 domain-containing protein</fullName>
    </recommendedName>
</protein>
<evidence type="ECO:0000313" key="2">
    <source>
        <dbReference type="EMBL" id="KAK3673767.1"/>
    </source>
</evidence>
<dbReference type="PANTHER" id="PTHR36223">
    <property type="entry name" value="BETA-LACTAMASE-TYPE TRANSPEPTIDASE FOLD DOMAIN CONTAINING PROTEIN"/>
    <property type="match status" value="1"/>
</dbReference>
<dbReference type="EMBL" id="JAUTXT010000023">
    <property type="protein sequence ID" value="KAK3673767.1"/>
    <property type="molecule type" value="Genomic_DNA"/>
</dbReference>
<feature type="domain" description="DUF7918" evidence="1">
    <location>
        <begin position="192"/>
        <end position="260"/>
    </location>
</feature>
<reference evidence="2" key="1">
    <citation type="submission" date="2023-07" db="EMBL/GenBank/DDBJ databases">
        <title>Black Yeasts Isolated from many extreme environments.</title>
        <authorList>
            <person name="Coleine C."/>
            <person name="Stajich J.E."/>
            <person name="Selbmann L."/>
        </authorList>
    </citation>
    <scope>NUCLEOTIDE SEQUENCE</scope>
    <source>
        <strain evidence="2">CCFEE 5485</strain>
    </source>
</reference>
<dbReference type="Proteomes" id="UP001274830">
    <property type="component" value="Unassembled WGS sequence"/>
</dbReference>
<evidence type="ECO:0000259" key="1">
    <source>
        <dbReference type="Pfam" id="PF25534"/>
    </source>
</evidence>
<dbReference type="AlphaFoldDB" id="A0AAE0WL82"/>
<comment type="caution">
    <text evidence="2">The sequence shown here is derived from an EMBL/GenBank/DDBJ whole genome shotgun (WGS) entry which is preliminary data.</text>
</comment>
<accession>A0AAE0WL82</accession>
<keyword evidence="3" id="KW-1185">Reference proteome</keyword>
<dbReference type="Pfam" id="PF25534">
    <property type="entry name" value="DUF7918"/>
    <property type="match status" value="2"/>
</dbReference>
<name>A0AAE0WL82_9PEZI</name>